<feature type="region of interest" description="Disordered" evidence="1">
    <location>
        <begin position="63"/>
        <end position="86"/>
    </location>
</feature>
<gene>
    <name evidence="2" type="ORF">LCGC14_3013230</name>
</gene>
<reference evidence="2" key="1">
    <citation type="journal article" date="2015" name="Nature">
        <title>Complex archaea that bridge the gap between prokaryotes and eukaryotes.</title>
        <authorList>
            <person name="Spang A."/>
            <person name="Saw J.H."/>
            <person name="Jorgensen S.L."/>
            <person name="Zaremba-Niedzwiedzka K."/>
            <person name="Martijn J."/>
            <person name="Lind A.E."/>
            <person name="van Eijk R."/>
            <person name="Schleper C."/>
            <person name="Guy L."/>
            <person name="Ettema T.J."/>
        </authorList>
    </citation>
    <scope>NUCLEOTIDE SEQUENCE</scope>
</reference>
<dbReference type="EMBL" id="LAZR01062422">
    <property type="protein sequence ID" value="KKK61547.1"/>
    <property type="molecule type" value="Genomic_DNA"/>
</dbReference>
<accession>A0A0F8WXH9</accession>
<organism evidence="2">
    <name type="scientific">marine sediment metagenome</name>
    <dbReference type="NCBI Taxonomy" id="412755"/>
    <lineage>
        <taxon>unclassified sequences</taxon>
        <taxon>metagenomes</taxon>
        <taxon>ecological metagenomes</taxon>
    </lineage>
</organism>
<evidence type="ECO:0000313" key="2">
    <source>
        <dbReference type="EMBL" id="KKK61547.1"/>
    </source>
</evidence>
<name>A0A0F8WXH9_9ZZZZ</name>
<sequence length="86" mass="9815">MTAIQVTCRIEVLRLIFEVLQVSIDGLLEDSYRVEIPRLDIFLWPNVQLERGSTRIAREANGLCQANPEESSRPDSLLVKDRSPYA</sequence>
<dbReference type="AlphaFoldDB" id="A0A0F8WXH9"/>
<evidence type="ECO:0000256" key="1">
    <source>
        <dbReference type="SAM" id="MobiDB-lite"/>
    </source>
</evidence>
<proteinExistence type="predicted"/>
<feature type="compositionally biased region" description="Basic and acidic residues" evidence="1">
    <location>
        <begin position="70"/>
        <end position="86"/>
    </location>
</feature>
<protein>
    <submittedName>
        <fullName evidence="2">Uncharacterized protein</fullName>
    </submittedName>
</protein>
<comment type="caution">
    <text evidence="2">The sequence shown here is derived from an EMBL/GenBank/DDBJ whole genome shotgun (WGS) entry which is preliminary data.</text>
</comment>